<reference evidence="7 8" key="1">
    <citation type="journal article" date="2017" name="Nature">
        <title>The Apostasia genome and the evolution of orchids.</title>
        <authorList>
            <person name="Zhang G.Q."/>
            <person name="Liu K.W."/>
            <person name="Li Z."/>
            <person name="Lohaus R."/>
            <person name="Hsiao Y.Y."/>
            <person name="Niu S.C."/>
            <person name="Wang J.Y."/>
            <person name="Lin Y.C."/>
            <person name="Xu Q."/>
            <person name="Chen L.J."/>
            <person name="Yoshida K."/>
            <person name="Fujiwara S."/>
            <person name="Wang Z.W."/>
            <person name="Zhang Y.Q."/>
            <person name="Mitsuda N."/>
            <person name="Wang M."/>
            <person name="Liu G.H."/>
            <person name="Pecoraro L."/>
            <person name="Huang H.X."/>
            <person name="Xiao X.J."/>
            <person name="Lin M."/>
            <person name="Wu X.Y."/>
            <person name="Wu W.L."/>
            <person name="Chen Y.Y."/>
            <person name="Chang S.B."/>
            <person name="Sakamoto S."/>
            <person name="Ohme-Takagi M."/>
            <person name="Yagi M."/>
            <person name="Zeng S.J."/>
            <person name="Shen C.Y."/>
            <person name="Yeh C.M."/>
            <person name="Luo Y.B."/>
            <person name="Tsai W.C."/>
            <person name="Van de Peer Y."/>
            <person name="Liu Z.J."/>
        </authorList>
    </citation>
    <scope>NUCLEOTIDE SEQUENCE [LARGE SCALE GENOMIC DNA]</scope>
    <source>
        <strain evidence="8">cv. Shenzhen</strain>
        <tissue evidence="7">Stem</tissue>
    </source>
</reference>
<evidence type="ECO:0000256" key="5">
    <source>
        <dbReference type="ARBA" id="ARBA00069361"/>
    </source>
</evidence>
<dbReference type="Proteomes" id="UP000236161">
    <property type="component" value="Unassembled WGS sequence"/>
</dbReference>
<dbReference type="GO" id="GO:0016491">
    <property type="term" value="F:oxidoreductase activity"/>
    <property type="evidence" value="ECO:0007669"/>
    <property type="project" value="UniProtKB-KW"/>
</dbReference>
<dbReference type="InterPro" id="IPR002347">
    <property type="entry name" value="SDR_fam"/>
</dbReference>
<dbReference type="EMBL" id="KZ451883">
    <property type="protein sequence ID" value="PKA67080.1"/>
    <property type="molecule type" value="Genomic_DNA"/>
</dbReference>
<proteinExistence type="inferred from homology"/>
<evidence type="ECO:0000256" key="4">
    <source>
        <dbReference type="ARBA" id="ARBA00055943"/>
    </source>
</evidence>
<dbReference type="InterPro" id="IPR020904">
    <property type="entry name" value="Sc_DH/Rdtase_CS"/>
</dbReference>
<comment type="similarity">
    <text evidence="1">Belongs to the short-chain dehydrogenases/reductases (SDR) family. SDR65C subfamily.</text>
</comment>
<dbReference type="Gene3D" id="3.40.50.720">
    <property type="entry name" value="NAD(P)-binding Rossmann-like Domain"/>
    <property type="match status" value="1"/>
</dbReference>
<evidence type="ECO:0000256" key="3">
    <source>
        <dbReference type="ARBA" id="ARBA00052456"/>
    </source>
</evidence>
<dbReference type="PANTHER" id="PTHR44375">
    <property type="entry name" value="BETA-KETOACYL-ACP REDUCTASE-LIKE PROTEIN-RELATED"/>
    <property type="match status" value="1"/>
</dbReference>
<keyword evidence="7" id="KW-0560">Oxidoreductase</keyword>
<dbReference type="SMART" id="SM00822">
    <property type="entry name" value="PKS_KR"/>
    <property type="match status" value="1"/>
</dbReference>
<dbReference type="FunFam" id="3.40.50.720:FF:000084">
    <property type="entry name" value="Short-chain dehydrogenase reductase"/>
    <property type="match status" value="1"/>
</dbReference>
<accession>A0A2I0BH22</accession>
<dbReference type="OrthoDB" id="47007at2759"/>
<dbReference type="STRING" id="1088818.A0A2I0BH22"/>
<comment type="function">
    <text evidence="4">In the Amaryllidaceae alkaloids biosynthesic pathway, catalyzes the conversion of noroxomaritidine to oxomaritidine, a precursor of haemanthamine- and crinamine-type alkaloids, promising anticancer agents. Can also, to some extent, catalyze the condensation of 3,4-dihydroxybenzaldehyde (3,4-DHBA) and tyramine to produce norbelladine, and of isovanillin and tyramine to produce 4'-O-methylnorbelladine.</text>
</comment>
<evidence type="ECO:0000313" key="8">
    <source>
        <dbReference type="Proteomes" id="UP000236161"/>
    </source>
</evidence>
<dbReference type="SUPFAM" id="SSF51735">
    <property type="entry name" value="NAD(P)-binding Rossmann-fold domains"/>
    <property type="match status" value="1"/>
</dbReference>
<dbReference type="PRINTS" id="PR00080">
    <property type="entry name" value="SDRFAMILY"/>
</dbReference>
<dbReference type="InterPro" id="IPR036291">
    <property type="entry name" value="NAD(P)-bd_dom_sf"/>
</dbReference>
<evidence type="ECO:0000256" key="1">
    <source>
        <dbReference type="ARBA" id="ARBA00025714"/>
    </source>
</evidence>
<dbReference type="Pfam" id="PF00106">
    <property type="entry name" value="adh_short"/>
    <property type="match status" value="1"/>
</dbReference>
<evidence type="ECO:0000259" key="6">
    <source>
        <dbReference type="SMART" id="SM00822"/>
    </source>
</evidence>
<dbReference type="InterPro" id="IPR057326">
    <property type="entry name" value="KR_dom"/>
</dbReference>
<organism evidence="7 8">
    <name type="scientific">Apostasia shenzhenica</name>
    <dbReference type="NCBI Taxonomy" id="1088818"/>
    <lineage>
        <taxon>Eukaryota</taxon>
        <taxon>Viridiplantae</taxon>
        <taxon>Streptophyta</taxon>
        <taxon>Embryophyta</taxon>
        <taxon>Tracheophyta</taxon>
        <taxon>Spermatophyta</taxon>
        <taxon>Magnoliopsida</taxon>
        <taxon>Liliopsida</taxon>
        <taxon>Asparagales</taxon>
        <taxon>Orchidaceae</taxon>
        <taxon>Apostasioideae</taxon>
        <taxon>Apostasia</taxon>
    </lineage>
</organism>
<dbReference type="PROSITE" id="PS00061">
    <property type="entry name" value="ADH_SHORT"/>
    <property type="match status" value="1"/>
</dbReference>
<evidence type="ECO:0000313" key="7">
    <source>
        <dbReference type="EMBL" id="PKA67080.1"/>
    </source>
</evidence>
<dbReference type="CDD" id="cd05233">
    <property type="entry name" value="SDR_c"/>
    <property type="match status" value="1"/>
</dbReference>
<dbReference type="AlphaFoldDB" id="A0A2I0BH22"/>
<dbReference type="PRINTS" id="PR00081">
    <property type="entry name" value="GDHRDH"/>
</dbReference>
<name>A0A2I0BH22_9ASPA</name>
<feature type="domain" description="Ketoreductase" evidence="6">
    <location>
        <begin position="11"/>
        <end position="200"/>
    </location>
</feature>
<sequence>MEEPWKRLEGKVVMVTGASSGIGREICLAIASSGCRIVAAARRADRLRSLCDEINGSETSPAVVRAAAIELDVAANGDSIEASVRNAWLAFGRIDALVNNAGIRGGVYAPLDWPVEEWDKNFQTNLTGLWLVSKYLCKLMLEAKHKGSVVNISSISGLNRGQLPGSLAYTASKEGVNAVTKVMALELGAYNIRVNSICPGLFKSEITQGLVEKEWLGKVARRTVPLRTFGTSNPAITSLVSFLIHDSSEYITGNVFIVDAGATLTGIPIFSSL</sequence>
<evidence type="ECO:0000256" key="2">
    <source>
        <dbReference type="ARBA" id="ARBA00050958"/>
    </source>
</evidence>
<gene>
    <name evidence="7" type="ORF">AXF42_Ash004571</name>
</gene>
<comment type="catalytic activity">
    <reaction evidence="2">
        <text>(10bS,4aR)-noroxomaritidine + NADPH + H(+) = (10bS,4aR)-oxomaritidine + NADP(+)</text>
        <dbReference type="Rhea" id="RHEA:63200"/>
        <dbReference type="ChEBI" id="CHEBI:15378"/>
        <dbReference type="ChEBI" id="CHEBI:57783"/>
        <dbReference type="ChEBI" id="CHEBI:58349"/>
        <dbReference type="ChEBI" id="CHEBI:133996"/>
        <dbReference type="ChEBI" id="CHEBI:146209"/>
    </reaction>
    <physiologicalReaction direction="left-to-right" evidence="2">
        <dbReference type="Rhea" id="RHEA:63201"/>
    </physiologicalReaction>
</comment>
<comment type="catalytic activity">
    <reaction evidence="3">
        <text>(10bR,4aS)-noroxomaritidine + NADPH + H(+) = (10bR,4aS)-oxomaritidine + NADP(+)</text>
        <dbReference type="Rhea" id="RHEA:63196"/>
        <dbReference type="ChEBI" id="CHEBI:15378"/>
        <dbReference type="ChEBI" id="CHEBI:57783"/>
        <dbReference type="ChEBI" id="CHEBI:58349"/>
        <dbReference type="ChEBI" id="CHEBI:133995"/>
        <dbReference type="ChEBI" id="CHEBI:146208"/>
    </reaction>
    <physiologicalReaction direction="left-to-right" evidence="3">
        <dbReference type="Rhea" id="RHEA:63197"/>
    </physiologicalReaction>
</comment>
<keyword evidence="8" id="KW-1185">Reference proteome</keyword>
<protein>
    <recommendedName>
        <fullName evidence="5">Noroxomaritidine/norcraugsodine reductase</fullName>
    </recommendedName>
</protein>
<dbReference type="PANTHER" id="PTHR44375:SF2">
    <property type="entry name" value="BETA-KETOACYL-ACP REDUCTASE-LIKE PROTEIN-RELATED"/>
    <property type="match status" value="1"/>
</dbReference>